<evidence type="ECO:0000259" key="1">
    <source>
        <dbReference type="Pfam" id="PF13356"/>
    </source>
</evidence>
<sequence>MLTVTKIQSATSSKNSYYLWDQSGQRGTGRLGVKIFTSGKKQFVFRYYQQQKEKFISIGLFSARAGSMTVGEAREIAQG</sequence>
<dbReference type="InterPro" id="IPR038488">
    <property type="entry name" value="Integrase_DNA-bd_sf"/>
</dbReference>
<evidence type="ECO:0000313" key="2">
    <source>
        <dbReference type="EMBL" id="NMU26455.1"/>
    </source>
</evidence>
<dbReference type="AlphaFoldDB" id="A0A7Y0S512"/>
<dbReference type="InterPro" id="IPR025166">
    <property type="entry name" value="Integrase_DNA_bind_dom"/>
</dbReference>
<accession>A0A7Y0S512</accession>
<dbReference type="Gene3D" id="3.30.160.390">
    <property type="entry name" value="Integrase, DNA-binding domain"/>
    <property type="match status" value="1"/>
</dbReference>
<dbReference type="EMBL" id="JABCLD010001147">
    <property type="protein sequence ID" value="NMU26455.1"/>
    <property type="molecule type" value="Genomic_DNA"/>
</dbReference>
<name>A0A7Y0S512_VIBPH</name>
<organism evidence="2 3">
    <name type="scientific">Vibrio parahaemolyticus</name>
    <dbReference type="NCBI Taxonomy" id="670"/>
    <lineage>
        <taxon>Bacteria</taxon>
        <taxon>Pseudomonadati</taxon>
        <taxon>Pseudomonadota</taxon>
        <taxon>Gammaproteobacteria</taxon>
        <taxon>Vibrionales</taxon>
        <taxon>Vibrionaceae</taxon>
        <taxon>Vibrio</taxon>
    </lineage>
</organism>
<gene>
    <name evidence="2" type="ORF">HKB21_12570</name>
</gene>
<dbReference type="Proteomes" id="UP000555836">
    <property type="component" value="Unassembled WGS sequence"/>
</dbReference>
<reference evidence="2 3" key="1">
    <citation type="submission" date="2020-04" db="EMBL/GenBank/DDBJ databases">
        <title>Whole-genome sequencing of Vibrio spp. from China reveals different genetic environments of blaCTX-M-14 among diverse lineages.</title>
        <authorList>
            <person name="Zheng Z."/>
            <person name="Ye L."/>
            <person name="Chen S."/>
        </authorList>
    </citation>
    <scope>NUCLEOTIDE SEQUENCE [LARGE SCALE GENOMIC DNA]</scope>
    <source>
        <strain evidence="2 3">Vb0574</strain>
    </source>
</reference>
<feature type="non-terminal residue" evidence="2">
    <location>
        <position position="79"/>
    </location>
</feature>
<dbReference type="Pfam" id="PF13356">
    <property type="entry name" value="Arm-DNA-bind_3"/>
    <property type="match status" value="1"/>
</dbReference>
<proteinExistence type="predicted"/>
<evidence type="ECO:0000313" key="3">
    <source>
        <dbReference type="Proteomes" id="UP000555836"/>
    </source>
</evidence>
<comment type="caution">
    <text evidence="2">The sequence shown here is derived from an EMBL/GenBank/DDBJ whole genome shotgun (WGS) entry which is preliminary data.</text>
</comment>
<protein>
    <submittedName>
        <fullName evidence="2">DUF4102 domain-containing protein</fullName>
    </submittedName>
</protein>
<feature type="domain" description="Integrase DNA-binding" evidence="1">
    <location>
        <begin position="2"/>
        <end position="78"/>
    </location>
</feature>